<evidence type="ECO:0000313" key="1">
    <source>
        <dbReference type="EMBL" id="GAN53459.1"/>
    </source>
</evidence>
<proteinExistence type="predicted"/>
<evidence type="ECO:0000313" key="2">
    <source>
        <dbReference type="Proteomes" id="UP000032679"/>
    </source>
</evidence>
<keyword evidence="2" id="KW-1185">Reference proteome</keyword>
<dbReference type="AlphaFoldDB" id="A0A0D6MIH7"/>
<comment type="caution">
    <text evidence="1">The sequence shown here is derived from an EMBL/GenBank/DDBJ whole genome shotgun (WGS) entry which is preliminary data.</text>
</comment>
<name>A0A0D6MIH7_9PROT</name>
<accession>A0A0D6MIH7</accession>
<protein>
    <submittedName>
        <fullName evidence="1">Uncharacterized protein</fullName>
    </submittedName>
</protein>
<sequence length="74" mass="8865">MNGRFLSSQIDCFFVNAMFYDALNTHFFSNEITLPDFDDFFNNRYNRRIAFLPLLRKFIDNRPYGNAIHYDALV</sequence>
<gene>
    <name evidence="1" type="ORF">Tasa_010_006</name>
</gene>
<dbReference type="EMBL" id="BALE01000010">
    <property type="protein sequence ID" value="GAN53459.1"/>
    <property type="molecule type" value="Genomic_DNA"/>
</dbReference>
<dbReference type="Proteomes" id="UP000032679">
    <property type="component" value="Unassembled WGS sequence"/>
</dbReference>
<organism evidence="1 2">
    <name type="scientific">Tanticharoenia sakaeratensis NBRC 103193</name>
    <dbReference type="NCBI Taxonomy" id="1231623"/>
    <lineage>
        <taxon>Bacteria</taxon>
        <taxon>Pseudomonadati</taxon>
        <taxon>Pseudomonadota</taxon>
        <taxon>Alphaproteobacteria</taxon>
        <taxon>Acetobacterales</taxon>
        <taxon>Acetobacteraceae</taxon>
        <taxon>Tanticharoenia</taxon>
    </lineage>
</organism>
<reference evidence="1 2" key="1">
    <citation type="submission" date="2012-10" db="EMBL/GenBank/DDBJ databases">
        <title>Genome sequencing of Tanticharoenia sakaeratensis NBRC 103193.</title>
        <authorList>
            <person name="Azuma Y."/>
            <person name="Hadano H."/>
            <person name="Hirakawa H."/>
            <person name="Matsushita K."/>
        </authorList>
    </citation>
    <scope>NUCLEOTIDE SEQUENCE [LARGE SCALE GENOMIC DNA]</scope>
    <source>
        <strain evidence="1 2">NBRC 103193</strain>
    </source>
</reference>